<organism evidence="2 3">
    <name type="scientific">Actinoplanes lutulentus</name>
    <dbReference type="NCBI Taxonomy" id="1287878"/>
    <lineage>
        <taxon>Bacteria</taxon>
        <taxon>Bacillati</taxon>
        <taxon>Actinomycetota</taxon>
        <taxon>Actinomycetes</taxon>
        <taxon>Micromonosporales</taxon>
        <taxon>Micromonosporaceae</taxon>
        <taxon>Actinoplanes</taxon>
    </lineage>
</organism>
<evidence type="ECO:0000259" key="1">
    <source>
        <dbReference type="PROSITE" id="PS51819"/>
    </source>
</evidence>
<reference evidence="2 3" key="1">
    <citation type="submission" date="2018-06" db="EMBL/GenBank/DDBJ databases">
        <title>Genomic Encyclopedia of Type Strains, Phase III (KMG-III): the genomes of soil and plant-associated and newly described type strains.</title>
        <authorList>
            <person name="Whitman W."/>
        </authorList>
    </citation>
    <scope>NUCLEOTIDE SEQUENCE [LARGE SCALE GENOMIC DNA]</scope>
    <source>
        <strain evidence="2 3">CGMCC 4.7090</strain>
    </source>
</reference>
<dbReference type="AlphaFoldDB" id="A0A327Z8L6"/>
<keyword evidence="3" id="KW-1185">Reference proteome</keyword>
<comment type="caution">
    <text evidence="2">The sequence shown here is derived from an EMBL/GenBank/DDBJ whole genome shotgun (WGS) entry which is preliminary data.</text>
</comment>
<dbReference type="CDD" id="cd06587">
    <property type="entry name" value="VOC"/>
    <property type="match status" value="1"/>
</dbReference>
<dbReference type="InterPro" id="IPR029068">
    <property type="entry name" value="Glyas_Bleomycin-R_OHBP_Dase"/>
</dbReference>
<dbReference type="PANTHER" id="PTHR35908:SF1">
    <property type="entry name" value="CONSERVED PROTEIN"/>
    <property type="match status" value="1"/>
</dbReference>
<dbReference type="Proteomes" id="UP000249341">
    <property type="component" value="Unassembled WGS sequence"/>
</dbReference>
<protein>
    <submittedName>
        <fullName evidence="2">Putative enzyme related to lactoylglutathione lyase</fullName>
    </submittedName>
</protein>
<gene>
    <name evidence="2" type="ORF">B0I29_11196</name>
</gene>
<evidence type="ECO:0000313" key="2">
    <source>
        <dbReference type="EMBL" id="RAK34497.1"/>
    </source>
</evidence>
<dbReference type="Gene3D" id="3.10.180.10">
    <property type="entry name" value="2,3-Dihydroxybiphenyl 1,2-Dioxygenase, domain 1"/>
    <property type="match status" value="1"/>
</dbReference>
<evidence type="ECO:0000313" key="3">
    <source>
        <dbReference type="Proteomes" id="UP000249341"/>
    </source>
</evidence>
<dbReference type="PROSITE" id="PS51819">
    <property type="entry name" value="VOC"/>
    <property type="match status" value="1"/>
</dbReference>
<dbReference type="SUPFAM" id="SSF54593">
    <property type="entry name" value="Glyoxalase/Bleomycin resistance protein/Dihydroxybiphenyl dioxygenase"/>
    <property type="match status" value="1"/>
</dbReference>
<keyword evidence="2" id="KW-0456">Lyase</keyword>
<dbReference type="GO" id="GO:0016829">
    <property type="term" value="F:lyase activity"/>
    <property type="evidence" value="ECO:0007669"/>
    <property type="project" value="UniProtKB-KW"/>
</dbReference>
<feature type="domain" description="VOC" evidence="1">
    <location>
        <begin position="1"/>
        <end position="111"/>
    </location>
</feature>
<name>A0A327Z8L6_9ACTN</name>
<dbReference type="EMBL" id="QLMJ01000011">
    <property type="protein sequence ID" value="RAK34497.1"/>
    <property type="molecule type" value="Genomic_DNA"/>
</dbReference>
<proteinExistence type="predicted"/>
<sequence>MVVDCADLNRSAAFWSGVLGYVAQPGGGDRYRSLKPAAGSGVEVLLQRVPEAKSGKNRLHLDLRVTDLHAEVARVEGFGAGRLTATPLSEDGWSWHVLTDPDGNEFCVITGP</sequence>
<dbReference type="PANTHER" id="PTHR35908">
    <property type="entry name" value="HYPOTHETICAL FUSION PROTEIN"/>
    <property type="match status" value="1"/>
</dbReference>
<dbReference type="Pfam" id="PF18029">
    <property type="entry name" value="Glyoxalase_6"/>
    <property type="match status" value="1"/>
</dbReference>
<dbReference type="InterPro" id="IPR041581">
    <property type="entry name" value="Glyoxalase_6"/>
</dbReference>
<accession>A0A327Z8L6</accession>
<dbReference type="InterPro" id="IPR037523">
    <property type="entry name" value="VOC_core"/>
</dbReference>